<feature type="signal peptide" evidence="2">
    <location>
        <begin position="1"/>
        <end position="26"/>
    </location>
</feature>
<dbReference type="InterPro" id="IPR029051">
    <property type="entry name" value="DUF4352"/>
</dbReference>
<dbReference type="RefSeq" id="WP_084017763.1">
    <property type="nucleotide sequence ID" value="NZ_FWXS01000007.1"/>
</dbReference>
<evidence type="ECO:0000313" key="5">
    <source>
        <dbReference type="Proteomes" id="UP000192393"/>
    </source>
</evidence>
<evidence type="ECO:0000256" key="1">
    <source>
        <dbReference type="ARBA" id="ARBA00022729"/>
    </source>
</evidence>
<dbReference type="STRING" id="1434700.SAMN06296427_10778"/>
<evidence type="ECO:0000313" key="4">
    <source>
        <dbReference type="EMBL" id="SMC75554.1"/>
    </source>
</evidence>
<organism evidence="4 5">
    <name type="scientific">Moheibacter sediminis</name>
    <dbReference type="NCBI Taxonomy" id="1434700"/>
    <lineage>
        <taxon>Bacteria</taxon>
        <taxon>Pseudomonadati</taxon>
        <taxon>Bacteroidota</taxon>
        <taxon>Flavobacteriia</taxon>
        <taxon>Flavobacteriales</taxon>
        <taxon>Weeksellaceae</taxon>
        <taxon>Moheibacter</taxon>
    </lineage>
</organism>
<protein>
    <recommendedName>
        <fullName evidence="3">DUF4352 domain-containing protein</fullName>
    </recommendedName>
</protein>
<keyword evidence="1 2" id="KW-0732">Signal</keyword>
<dbReference type="AlphaFoldDB" id="A0A1W2BS50"/>
<evidence type="ECO:0000256" key="2">
    <source>
        <dbReference type="SAM" id="SignalP"/>
    </source>
</evidence>
<dbReference type="Gene3D" id="2.60.40.1240">
    <property type="match status" value="1"/>
</dbReference>
<sequence length="182" mass="20141">MKRSVKHSISAMALASFMFIAFGSMDDDKNESDSSSGGTSVNADVSTTKKIGETLPTKYFDVTVNSAGVDDRVNTGNEFSNLPREEGTRYLIINTTFKNTSNESRAIFEGEVLINYNGQEYLYDKSEVVMAEGWGLFFDQINPLTSKTTNIVYKIPAEIKGVAYYRPGRSGKKDLIELGNIE</sequence>
<accession>A0A1W2BS50</accession>
<reference evidence="4 5" key="1">
    <citation type="submission" date="2017-04" db="EMBL/GenBank/DDBJ databases">
        <authorList>
            <person name="Afonso C.L."/>
            <person name="Miller P.J."/>
            <person name="Scott M.A."/>
            <person name="Spackman E."/>
            <person name="Goraichik I."/>
            <person name="Dimitrov K.M."/>
            <person name="Suarez D.L."/>
            <person name="Swayne D.E."/>
        </authorList>
    </citation>
    <scope>NUCLEOTIDE SEQUENCE [LARGE SCALE GENOMIC DNA]</scope>
    <source>
        <strain evidence="4 5">CGMCC 1.12708</strain>
    </source>
</reference>
<keyword evidence="5" id="KW-1185">Reference proteome</keyword>
<gene>
    <name evidence="4" type="ORF">SAMN06296427_10778</name>
</gene>
<dbReference type="OrthoDB" id="6896286at2"/>
<dbReference type="InterPro" id="IPR029050">
    <property type="entry name" value="Immunoprotect_excell_Ig-like"/>
</dbReference>
<proteinExistence type="predicted"/>
<evidence type="ECO:0000259" key="3">
    <source>
        <dbReference type="Pfam" id="PF11611"/>
    </source>
</evidence>
<feature type="chain" id="PRO_5013207158" description="DUF4352 domain-containing protein" evidence="2">
    <location>
        <begin position="27"/>
        <end position="182"/>
    </location>
</feature>
<dbReference type="EMBL" id="FWXS01000007">
    <property type="protein sequence ID" value="SMC75554.1"/>
    <property type="molecule type" value="Genomic_DNA"/>
</dbReference>
<feature type="domain" description="DUF4352" evidence="3">
    <location>
        <begin position="50"/>
        <end position="161"/>
    </location>
</feature>
<dbReference type="Proteomes" id="UP000192393">
    <property type="component" value="Unassembled WGS sequence"/>
</dbReference>
<name>A0A1W2BS50_9FLAO</name>
<dbReference type="Pfam" id="PF11611">
    <property type="entry name" value="DUF4352"/>
    <property type="match status" value="1"/>
</dbReference>